<feature type="transmembrane region" description="Helical" evidence="10">
    <location>
        <begin position="67"/>
        <end position="85"/>
    </location>
</feature>
<protein>
    <recommendedName>
        <fullName evidence="2">histidine kinase</fullName>
        <ecNumber evidence="2">2.7.13.3</ecNumber>
    </recommendedName>
</protein>
<evidence type="ECO:0000256" key="9">
    <source>
        <dbReference type="SAM" id="MobiDB-lite"/>
    </source>
</evidence>
<keyword evidence="10" id="KW-1133">Transmembrane helix</keyword>
<dbReference type="EC" id="2.7.13.3" evidence="2"/>
<keyword evidence="3" id="KW-0597">Phosphoprotein</keyword>
<keyword evidence="4" id="KW-0808">Transferase</keyword>
<name>A0ABX8RFM9_NOCIO</name>
<comment type="catalytic activity">
    <reaction evidence="1">
        <text>ATP + protein L-histidine = ADP + protein N-phospho-L-histidine.</text>
        <dbReference type="EC" id="2.7.13.3"/>
    </reaction>
</comment>
<keyword evidence="10" id="KW-0472">Membrane</keyword>
<evidence type="ECO:0000256" key="3">
    <source>
        <dbReference type="ARBA" id="ARBA00022553"/>
    </source>
</evidence>
<dbReference type="CDD" id="cd16917">
    <property type="entry name" value="HATPase_UhpB-NarQ-NarX-like"/>
    <property type="match status" value="1"/>
</dbReference>
<keyword evidence="6" id="KW-0418">Kinase</keyword>
<reference evidence="12 13" key="1">
    <citation type="submission" date="2021-07" db="EMBL/GenBank/DDBJ databases">
        <title>Whole Genome Sequence of Nocardia Iowensis.</title>
        <authorList>
            <person name="Lamm A."/>
            <person name="Collins-Fairclough A.M."/>
            <person name="Bunk B."/>
            <person name="Sproer C."/>
        </authorList>
    </citation>
    <scope>NUCLEOTIDE SEQUENCE [LARGE SCALE GENOMIC DNA]</scope>
    <source>
        <strain evidence="12 13">NRRL 5646</strain>
    </source>
</reference>
<gene>
    <name evidence="12" type="ORF">KV110_22670</name>
</gene>
<dbReference type="EMBL" id="CP078145">
    <property type="protein sequence ID" value="QXN88405.1"/>
    <property type="molecule type" value="Genomic_DNA"/>
</dbReference>
<keyword evidence="7" id="KW-0067">ATP-binding</keyword>
<keyword evidence="10" id="KW-0812">Transmembrane</keyword>
<dbReference type="InterPro" id="IPR050482">
    <property type="entry name" value="Sensor_HK_TwoCompSys"/>
</dbReference>
<organism evidence="12 13">
    <name type="scientific">Nocardia iowensis</name>
    <dbReference type="NCBI Taxonomy" id="204891"/>
    <lineage>
        <taxon>Bacteria</taxon>
        <taxon>Bacillati</taxon>
        <taxon>Actinomycetota</taxon>
        <taxon>Actinomycetes</taxon>
        <taxon>Mycobacteriales</taxon>
        <taxon>Nocardiaceae</taxon>
        <taxon>Nocardia</taxon>
    </lineage>
</organism>
<dbReference type="Proteomes" id="UP000694257">
    <property type="component" value="Chromosome"/>
</dbReference>
<dbReference type="SMART" id="SM00387">
    <property type="entry name" value="HATPase_c"/>
    <property type="match status" value="1"/>
</dbReference>
<feature type="region of interest" description="Disordered" evidence="9">
    <location>
        <begin position="392"/>
        <end position="419"/>
    </location>
</feature>
<keyword evidence="13" id="KW-1185">Reference proteome</keyword>
<dbReference type="InterPro" id="IPR005467">
    <property type="entry name" value="His_kinase_dom"/>
</dbReference>
<feature type="transmembrane region" description="Helical" evidence="10">
    <location>
        <begin position="130"/>
        <end position="149"/>
    </location>
</feature>
<feature type="compositionally biased region" description="Basic and acidic residues" evidence="9">
    <location>
        <begin position="396"/>
        <end position="419"/>
    </location>
</feature>
<evidence type="ECO:0000256" key="6">
    <source>
        <dbReference type="ARBA" id="ARBA00022777"/>
    </source>
</evidence>
<dbReference type="Pfam" id="PF07730">
    <property type="entry name" value="HisKA_3"/>
    <property type="match status" value="1"/>
</dbReference>
<dbReference type="InterPro" id="IPR011712">
    <property type="entry name" value="Sig_transdc_His_kin_sub3_dim/P"/>
</dbReference>
<dbReference type="PROSITE" id="PS50109">
    <property type="entry name" value="HIS_KIN"/>
    <property type="match status" value="1"/>
</dbReference>
<proteinExistence type="predicted"/>
<dbReference type="PANTHER" id="PTHR24421">
    <property type="entry name" value="NITRATE/NITRITE SENSOR PROTEIN NARX-RELATED"/>
    <property type="match status" value="1"/>
</dbReference>
<evidence type="ECO:0000256" key="7">
    <source>
        <dbReference type="ARBA" id="ARBA00022840"/>
    </source>
</evidence>
<evidence type="ECO:0000259" key="11">
    <source>
        <dbReference type="PROSITE" id="PS50109"/>
    </source>
</evidence>
<evidence type="ECO:0000256" key="4">
    <source>
        <dbReference type="ARBA" id="ARBA00022679"/>
    </source>
</evidence>
<keyword evidence="8" id="KW-0902">Two-component regulatory system</keyword>
<evidence type="ECO:0000313" key="12">
    <source>
        <dbReference type="EMBL" id="QXN88405.1"/>
    </source>
</evidence>
<keyword evidence="5" id="KW-0547">Nucleotide-binding</keyword>
<feature type="domain" description="Histidine kinase" evidence="11">
    <location>
        <begin position="302"/>
        <end position="391"/>
    </location>
</feature>
<evidence type="ECO:0000256" key="2">
    <source>
        <dbReference type="ARBA" id="ARBA00012438"/>
    </source>
</evidence>
<sequence length="419" mass="44972">MTSLRPRFIAVLPRIRDIGGPIGFTAAALLAAHSNYATGPKELDLLGAALIVLSNLPVVWRQRAPILTLLICCTGMVAFALAGYWEALNGAGALLAVYTVAGRYPPSRSIPAAVLHTLTQIFVAVISDEMALWMILVLAPQFSLTAWMLGNLKRVLAARNERLAALTERLDRDRIARARRAVIEERVRLARELHDVVAHHMSAISIQAGLARYVFHSDPDTAYTAVQAIGDASGKALEDMRRLLTLLRLDPEHPRDAQLIDVGLGVDRLGELVDNVTAAGVPVDLAVTGTVRRLPAGVELCIYRVVQESLTNVLKHAGKAQVRVTVDYRASEVVVEVVDDGPGTVHGTVSAAEGHGLIGMRERAKLYGGKLTAGALPQKGFRVVLSLPIAGETGADEPHPDHNTRPAGDGRSDDQRTGC</sequence>
<evidence type="ECO:0000256" key="1">
    <source>
        <dbReference type="ARBA" id="ARBA00000085"/>
    </source>
</evidence>
<evidence type="ECO:0000256" key="5">
    <source>
        <dbReference type="ARBA" id="ARBA00022741"/>
    </source>
</evidence>
<dbReference type="InterPro" id="IPR003594">
    <property type="entry name" value="HATPase_dom"/>
</dbReference>
<accession>A0ABX8RFM9</accession>
<dbReference type="Pfam" id="PF02518">
    <property type="entry name" value="HATPase_c"/>
    <property type="match status" value="1"/>
</dbReference>
<evidence type="ECO:0000313" key="13">
    <source>
        <dbReference type="Proteomes" id="UP000694257"/>
    </source>
</evidence>
<dbReference type="PANTHER" id="PTHR24421:SF10">
    <property type="entry name" value="NITRATE_NITRITE SENSOR PROTEIN NARQ"/>
    <property type="match status" value="1"/>
</dbReference>
<evidence type="ECO:0000256" key="8">
    <source>
        <dbReference type="ARBA" id="ARBA00023012"/>
    </source>
</evidence>
<dbReference type="RefSeq" id="WP_218469288.1">
    <property type="nucleotide sequence ID" value="NZ_BAABJN010000008.1"/>
</dbReference>
<evidence type="ECO:0000256" key="10">
    <source>
        <dbReference type="SAM" id="Phobius"/>
    </source>
</evidence>